<dbReference type="EMBL" id="RKRK01000002">
    <property type="protein sequence ID" value="RPF57540.1"/>
    <property type="molecule type" value="Genomic_DNA"/>
</dbReference>
<comment type="caution">
    <text evidence="2">The sequence shown here is derived from an EMBL/GenBank/DDBJ whole genome shotgun (WGS) entry which is preliminary data.</text>
</comment>
<dbReference type="OrthoDB" id="2200285at2"/>
<keyword evidence="3" id="KW-1185">Reference proteome</keyword>
<organism evidence="2 3">
    <name type="scientific">Abyssicoccus albus</name>
    <dbReference type="NCBI Taxonomy" id="1817405"/>
    <lineage>
        <taxon>Bacteria</taxon>
        <taxon>Bacillati</taxon>
        <taxon>Bacillota</taxon>
        <taxon>Bacilli</taxon>
        <taxon>Bacillales</taxon>
        <taxon>Abyssicoccaceae</taxon>
    </lineage>
</organism>
<protein>
    <submittedName>
        <fullName evidence="2">Uncharacterized protein</fullName>
    </submittedName>
</protein>
<accession>A0A3N5BR84</accession>
<dbReference type="Proteomes" id="UP000277108">
    <property type="component" value="Unassembled WGS sequence"/>
</dbReference>
<evidence type="ECO:0000313" key="2">
    <source>
        <dbReference type="EMBL" id="RPF57540.1"/>
    </source>
</evidence>
<dbReference type="AlphaFoldDB" id="A0A3N5BR84"/>
<feature type="transmembrane region" description="Helical" evidence="1">
    <location>
        <begin position="6"/>
        <end position="29"/>
    </location>
</feature>
<reference evidence="2 3" key="1">
    <citation type="submission" date="2018-11" db="EMBL/GenBank/DDBJ databases">
        <title>Genomic Encyclopedia of Type Strains, Phase IV (KMG-IV): sequencing the most valuable type-strain genomes for metagenomic binning, comparative biology and taxonomic classification.</title>
        <authorList>
            <person name="Goeker M."/>
        </authorList>
    </citation>
    <scope>NUCLEOTIDE SEQUENCE [LARGE SCALE GENOMIC DNA]</scope>
    <source>
        <strain evidence="2 3">DSM 29158</strain>
    </source>
</reference>
<gene>
    <name evidence="2" type="ORF">EDD62_0161</name>
</gene>
<proteinExistence type="predicted"/>
<dbReference type="RefSeq" id="WP_123807170.1">
    <property type="nucleotide sequence ID" value="NZ_RKRK01000002.1"/>
</dbReference>
<evidence type="ECO:0000256" key="1">
    <source>
        <dbReference type="SAM" id="Phobius"/>
    </source>
</evidence>
<keyword evidence="1" id="KW-0472">Membrane</keyword>
<name>A0A3N5BR84_9BACL</name>
<evidence type="ECO:0000313" key="3">
    <source>
        <dbReference type="Proteomes" id="UP000277108"/>
    </source>
</evidence>
<keyword evidence="1" id="KW-0812">Transmembrane</keyword>
<sequence>MIDWISAIGSIGTFIMATIYFISVSIQIFQMRISYMPSIGFNQTILEDVDGELKLKNANEDNPQRFVDYIKLSNMGGGAARNVSISMYIDGENELQNKYLNILPSNDAYLLPINQGVYEELEHALKNQFYKTKLRVRIDYNNYLSKKTKTVDFNARIDNFYSFNDKEIYELQFIQGEDHTY</sequence>
<keyword evidence="1" id="KW-1133">Transmembrane helix</keyword>